<keyword evidence="3" id="KW-0067">ATP-binding</keyword>
<evidence type="ECO:0000256" key="5">
    <source>
        <dbReference type="ARBA" id="ARBA00034808"/>
    </source>
</evidence>
<keyword evidence="10" id="KW-1185">Reference proteome</keyword>
<feature type="region of interest" description="Disordered" evidence="6">
    <location>
        <begin position="131"/>
        <end position="167"/>
    </location>
</feature>
<name>A0A8H5HAU8_9AGAR</name>
<comment type="catalytic activity">
    <reaction evidence="4">
        <text>Couples ATP hydrolysis with the unwinding of duplex DNA by translocating in the 3'-5' direction.</text>
        <dbReference type="EC" id="5.6.2.4"/>
    </reaction>
</comment>
<dbReference type="Gene3D" id="3.40.50.300">
    <property type="entry name" value="P-loop containing nucleotide triphosphate hydrolases"/>
    <property type="match status" value="2"/>
</dbReference>
<dbReference type="PANTHER" id="PTHR13710">
    <property type="entry name" value="DNA HELICASE RECQ FAMILY MEMBER"/>
    <property type="match status" value="1"/>
</dbReference>
<comment type="similarity">
    <text evidence="1">Belongs to the helicase family. RecQ subfamily.</text>
</comment>
<evidence type="ECO:0000256" key="4">
    <source>
        <dbReference type="ARBA" id="ARBA00034617"/>
    </source>
</evidence>
<feature type="compositionally biased region" description="Polar residues" evidence="6">
    <location>
        <begin position="1966"/>
        <end position="1975"/>
    </location>
</feature>
<reference evidence="9 10" key="1">
    <citation type="journal article" date="2020" name="ISME J.">
        <title>Uncovering the hidden diversity of litter-decomposition mechanisms in mushroom-forming fungi.</title>
        <authorList>
            <person name="Floudas D."/>
            <person name="Bentzer J."/>
            <person name="Ahren D."/>
            <person name="Johansson T."/>
            <person name="Persson P."/>
            <person name="Tunlid A."/>
        </authorList>
    </citation>
    <scope>NUCLEOTIDE SEQUENCE [LARGE SCALE GENOMIC DNA]</scope>
    <source>
        <strain evidence="9 10">CBS 661.87</strain>
    </source>
</reference>
<dbReference type="SUPFAM" id="SSF52540">
    <property type="entry name" value="P-loop containing nucleoside triphosphate hydrolases"/>
    <property type="match status" value="1"/>
</dbReference>
<evidence type="ECO:0000256" key="2">
    <source>
        <dbReference type="ARBA" id="ARBA00022741"/>
    </source>
</evidence>
<dbReference type="GO" id="GO:0005694">
    <property type="term" value="C:chromosome"/>
    <property type="evidence" value="ECO:0007669"/>
    <property type="project" value="TreeGrafter"/>
</dbReference>
<sequence>MPTSVSCTVEGCPRPLYLKRLLILHKRTYHSKSSVFKFNGDQVTVIRDPLTHLIPCPCGEPRHSRFSYYLVHSMCRLPEHPPADTRNFDDTPLETESLTAPEASSYALSDMLDVSVNANVPHHDVQMSDYTDVDETNESPPESDSDSGQGSDDGEEDSEPTEVPMVVDVPQDEVAHARKYLLDKEICVDPVYNRIICLVCRSIVPMAHIHAHAMKHTQGKNRSLPASRKIPPKADLEEQLQKLNAHHPHPILPGPTPPIEGLRTITGFKCAVVDCPNAAMVFGSQDKVRRHAAAVHPDYGPRKRPFVCVLAYALSKHLTERHFVEVTHDPLPKSVEVTAVLALSKSIGIGKEPESYQAAQSGQRRNIIFARTDWDRLLDGVNLRILRATAFPGNEKTEPHFHSMTNIAREYYHQIMKQISDLGVLTRRYIRSANPSEELHQIPFSQPQERSTVDKNADFIAYFLVFLLRHIISPMEKFTVSLHPTTVNHLVTLQDMLEAPDHSSADVIPCFHDCVWSILSLCSKEFEECETRDPFSPFLIAYHLVDDHGTYASVTQFPHNIARAQWGFRATACWEILCLKPSNENKGHFCYQKYIAPFIHDGGQTTFTVLRQYMKLFSALAKKHAGFARFNWNSEKTVLSIDGFSLQLKSFYESIPTSLDDLKVLISRLFRQCSYDDILAHIDKRLDPDHKRASQWFRDRPLENALKYSIFEEPENGLQKFQSRLLDHLCQDKHMFEYIQGHVKSNSAALWGWFSILDEITSLLFCMISITWGGGVRGTECEDMKFANNREGERSMFIISNQVTFVPRYDKNRNIHGGGRLTAHSPSFAVSRLLLLILGVAYPAAAHLAPWCGFDKAAAENYLSYVFVRSGRVMEGQDFSKSLNAFTFQTFGLAMGLRDWRQVMCTIMVNIAHIDFGLPDDEDHELKDIHATFGHNEQTASDHYALQMNDALPQFSHTAIASDQRVCMRWHACIGQIHPSLAKIYMQNDTDHPGEDLSVVFDRLVSPLSKKLSATLEAAVLEMGNRFSERLDDHAEAFGSALISRVIQSLGVPLQTTPNSSVITVHPQLLSRLAPLLPHDLPPKFTCPEQAELVQSCLTRKHVLAILPTGSGKSLAFFGVAQLLPEKLFVVVAPLTALVEDLARRLASTTISGGIYPSVDSANDRLILVAAHLAATEKFRCWANAIHDRLERIFIDEAHHIYTSDFRDCFKLFEILTSLQKPITFLSATIFPSSVDTLCARMKIPRSLLHEIRAPPNHVNVKYSVEHVKDRGDIVERIRAVMQTVIPFMHDDERGLIYCTTVADVIQVSQMLDIPYYISKVVVDPMENAKTKQERMQVWREGKNAKDRWMVATMCFGQGIDFDKVRCVIHHQVRNLMNFVQEVGRAGRDGRLAFSYVFWSREPSLERDEFGHVLDGDNTGVMGMRRFLITRACRLLEFACVDGIAHSCASIAPTPLCDNCSAAALDKLQNTQTSLLIPETSTFQSISSTVSSSEPKIPAKPSAPQQSAKTPIQSPVIANGQRVENEFLAGEAQLRILKEAIDQMLLVGCPDCWVHGSRDPAPHKHTRHSFHHIWSLIIQKNNFQKSVIWPMCYSCWIPFRSVFGHASHEPGRPLHTDRCPHEGPFPSMIPTVITLIYLLETPPTSNQTLVTIAKHLQVEIEDWSAPAAFNKWLTLPIVSHSQIPNPARFLVAYYTNFRQLADSSVAMYSAQVPDLIIMPVFPTSVSEKRTCAASGAPSSLLQIPPAILPCSKFLLLKNLAMSNDFNYSVACPACAQQFLVVEDMTAHVTSHDSEPLLCVSVLGLPFRLRRKPDTGHFHCPYFDCEFEDSFGKLVAHMNGYHLMASAQGWIAAFFSASNDDGEPPLKRRASRSLSPALRHPPILRKGVVSDAELQFPNTAVPDLAKTVELPSSSSPPLHSSSPFATQSHSALFSNSRNINTASAPSSSTSRSSGSASSPILIRNSKRASSSRDANTASAPSSSTSFSSGPASSPILFHNSKGVLINRILHSVFREHRFPDAILDFIAECLVPMLPTCVTHSVLGIQMTSSHDNLNKCTSGMSWRTDHYRIHFRDHIRCLSFDGCWSCLCPNPLPRFAHLSPYKTKCYETQHLDWWRGLVYIVNRCKAIREKVFPFLGLPPDPIDSVTYARWITGTNIFNTDMRIANHVAIVFGYFYLLKEGSIPTGPHDFDDLPD</sequence>
<dbReference type="PROSITE" id="PS00028">
    <property type="entry name" value="ZINC_FINGER_C2H2_1"/>
    <property type="match status" value="2"/>
</dbReference>
<dbReference type="OrthoDB" id="2507344at2759"/>
<dbReference type="GO" id="GO:0043138">
    <property type="term" value="F:3'-5' DNA helicase activity"/>
    <property type="evidence" value="ECO:0007669"/>
    <property type="project" value="UniProtKB-EC"/>
</dbReference>
<dbReference type="GO" id="GO:0009378">
    <property type="term" value="F:four-way junction helicase activity"/>
    <property type="evidence" value="ECO:0007669"/>
    <property type="project" value="TreeGrafter"/>
</dbReference>
<comment type="caution">
    <text evidence="9">The sequence shown here is derived from an EMBL/GenBank/DDBJ whole genome shotgun (WGS) entry which is preliminary data.</text>
</comment>
<dbReference type="InterPro" id="IPR022698">
    <property type="entry name" value="OrsD"/>
</dbReference>
<dbReference type="PROSITE" id="PS51192">
    <property type="entry name" value="HELICASE_ATP_BIND_1"/>
    <property type="match status" value="1"/>
</dbReference>
<proteinExistence type="inferred from homology"/>
<gene>
    <name evidence="9" type="ORF">D9615_005842</name>
</gene>
<dbReference type="InterPro" id="IPR013087">
    <property type="entry name" value="Znf_C2H2_type"/>
</dbReference>
<dbReference type="SMART" id="SM00487">
    <property type="entry name" value="DEXDc"/>
    <property type="match status" value="1"/>
</dbReference>
<evidence type="ECO:0000313" key="9">
    <source>
        <dbReference type="EMBL" id="KAF5379834.1"/>
    </source>
</evidence>
<evidence type="ECO:0000259" key="7">
    <source>
        <dbReference type="PROSITE" id="PS51192"/>
    </source>
</evidence>
<dbReference type="InterPro" id="IPR001650">
    <property type="entry name" value="Helicase_C-like"/>
</dbReference>
<dbReference type="Proteomes" id="UP000565441">
    <property type="component" value="Unassembled WGS sequence"/>
</dbReference>
<dbReference type="GO" id="GO:0005737">
    <property type="term" value="C:cytoplasm"/>
    <property type="evidence" value="ECO:0007669"/>
    <property type="project" value="TreeGrafter"/>
</dbReference>
<evidence type="ECO:0000256" key="1">
    <source>
        <dbReference type="ARBA" id="ARBA00005446"/>
    </source>
</evidence>
<feature type="compositionally biased region" description="Low complexity" evidence="6">
    <location>
        <begin position="1941"/>
        <end position="1957"/>
    </location>
</feature>
<dbReference type="EMBL" id="JAACJP010000015">
    <property type="protein sequence ID" value="KAF5379834.1"/>
    <property type="molecule type" value="Genomic_DNA"/>
</dbReference>
<dbReference type="SMART" id="SM00490">
    <property type="entry name" value="HELICc"/>
    <property type="match status" value="1"/>
</dbReference>
<feature type="domain" description="Helicase ATP-binding" evidence="7">
    <location>
        <begin position="1094"/>
        <end position="1248"/>
    </location>
</feature>
<organism evidence="9 10">
    <name type="scientific">Tricholomella constricta</name>
    <dbReference type="NCBI Taxonomy" id="117010"/>
    <lineage>
        <taxon>Eukaryota</taxon>
        <taxon>Fungi</taxon>
        <taxon>Dikarya</taxon>
        <taxon>Basidiomycota</taxon>
        <taxon>Agaricomycotina</taxon>
        <taxon>Agaricomycetes</taxon>
        <taxon>Agaricomycetidae</taxon>
        <taxon>Agaricales</taxon>
        <taxon>Tricholomatineae</taxon>
        <taxon>Lyophyllaceae</taxon>
        <taxon>Tricholomella</taxon>
    </lineage>
</organism>
<evidence type="ECO:0000313" key="10">
    <source>
        <dbReference type="Proteomes" id="UP000565441"/>
    </source>
</evidence>
<evidence type="ECO:0000256" key="3">
    <source>
        <dbReference type="ARBA" id="ARBA00022840"/>
    </source>
</evidence>
<dbReference type="InterPro" id="IPR011545">
    <property type="entry name" value="DEAD/DEAH_box_helicase_dom"/>
</dbReference>
<dbReference type="Pfam" id="PF12013">
    <property type="entry name" value="OrsD"/>
    <property type="match status" value="1"/>
</dbReference>
<dbReference type="GO" id="GO:0003676">
    <property type="term" value="F:nucleic acid binding"/>
    <property type="evidence" value="ECO:0007669"/>
    <property type="project" value="InterPro"/>
</dbReference>
<dbReference type="SMART" id="SM00355">
    <property type="entry name" value="ZnF_C2H2"/>
    <property type="match status" value="4"/>
</dbReference>
<dbReference type="Pfam" id="PF00270">
    <property type="entry name" value="DEAD"/>
    <property type="match status" value="1"/>
</dbReference>
<protein>
    <recommendedName>
        <fullName evidence="5">DNA 3'-5' helicase</fullName>
        <ecNumber evidence="5">5.6.2.4</ecNumber>
    </recommendedName>
</protein>
<keyword evidence="2" id="KW-0547">Nucleotide-binding</keyword>
<dbReference type="GO" id="GO:0005524">
    <property type="term" value="F:ATP binding"/>
    <property type="evidence" value="ECO:0007669"/>
    <property type="project" value="UniProtKB-KW"/>
</dbReference>
<dbReference type="InterPro" id="IPR014001">
    <property type="entry name" value="Helicase_ATP-bd"/>
</dbReference>
<dbReference type="GO" id="GO:0000724">
    <property type="term" value="P:double-strand break repair via homologous recombination"/>
    <property type="evidence" value="ECO:0007669"/>
    <property type="project" value="TreeGrafter"/>
</dbReference>
<feature type="compositionally biased region" description="Low complexity" evidence="6">
    <location>
        <begin position="1976"/>
        <end position="1990"/>
    </location>
</feature>
<dbReference type="Pfam" id="PF00271">
    <property type="entry name" value="Helicase_C"/>
    <property type="match status" value="1"/>
</dbReference>
<dbReference type="EC" id="5.6.2.4" evidence="5"/>
<evidence type="ECO:0000259" key="8">
    <source>
        <dbReference type="PROSITE" id="PS51194"/>
    </source>
</evidence>
<feature type="compositionally biased region" description="Acidic residues" evidence="6">
    <location>
        <begin position="131"/>
        <end position="145"/>
    </location>
</feature>
<feature type="compositionally biased region" description="Polar residues" evidence="6">
    <location>
        <begin position="1503"/>
        <end position="1512"/>
    </location>
</feature>
<accession>A0A8H5HAU8</accession>
<feature type="domain" description="Helicase C-terminal" evidence="8">
    <location>
        <begin position="1281"/>
        <end position="1429"/>
    </location>
</feature>
<feature type="region of interest" description="Disordered" evidence="6">
    <location>
        <begin position="1488"/>
        <end position="1512"/>
    </location>
</feature>
<evidence type="ECO:0000256" key="6">
    <source>
        <dbReference type="SAM" id="MobiDB-lite"/>
    </source>
</evidence>
<dbReference type="PROSITE" id="PS51194">
    <property type="entry name" value="HELICASE_CTER"/>
    <property type="match status" value="1"/>
</dbReference>
<dbReference type="PANTHER" id="PTHR13710:SF154">
    <property type="entry name" value="RECQ HELICASE, PUTATIVE (AFU_ORTHOLOGUE AFUA_6G14720)-RELATED"/>
    <property type="match status" value="1"/>
</dbReference>
<feature type="region of interest" description="Disordered" evidence="6">
    <location>
        <begin position="1937"/>
        <end position="1990"/>
    </location>
</feature>
<dbReference type="InterPro" id="IPR027417">
    <property type="entry name" value="P-loop_NTPase"/>
</dbReference>